<dbReference type="GO" id="GO:0046677">
    <property type="term" value="P:response to antibiotic"/>
    <property type="evidence" value="ECO:0007669"/>
    <property type="project" value="InterPro"/>
</dbReference>
<protein>
    <submittedName>
        <fullName evidence="2">Serine hydrolase</fullName>
    </submittedName>
</protein>
<proteinExistence type="predicted"/>
<evidence type="ECO:0000259" key="1">
    <source>
        <dbReference type="Pfam" id="PF13354"/>
    </source>
</evidence>
<dbReference type="InterPro" id="IPR045155">
    <property type="entry name" value="Beta-lactam_cat"/>
</dbReference>
<dbReference type="Pfam" id="PF13354">
    <property type="entry name" value="Beta-lactamase2"/>
    <property type="match status" value="1"/>
</dbReference>
<dbReference type="PANTHER" id="PTHR35333:SF3">
    <property type="entry name" value="BETA-LACTAMASE-TYPE TRANSPEPTIDASE FOLD CONTAINING PROTEIN"/>
    <property type="match status" value="1"/>
</dbReference>
<dbReference type="PANTHER" id="PTHR35333">
    <property type="entry name" value="BETA-LACTAMASE"/>
    <property type="match status" value="1"/>
</dbReference>
<reference evidence="2 3" key="1">
    <citation type="journal article" date="2014" name="BMC Genomics">
        <title>Comparison of environmental and isolate Sulfobacillus genomes reveals diverse carbon, sulfur, nitrogen, and hydrogen metabolisms.</title>
        <authorList>
            <person name="Justice N.B."/>
            <person name="Norman A."/>
            <person name="Brown C.T."/>
            <person name="Singh A."/>
            <person name="Thomas B.C."/>
            <person name="Banfield J.F."/>
        </authorList>
    </citation>
    <scope>NUCLEOTIDE SEQUENCE [LARGE SCALE GENOMIC DNA]</scope>
    <source>
        <strain evidence="2">AMDSBA4</strain>
    </source>
</reference>
<evidence type="ECO:0000313" key="2">
    <source>
        <dbReference type="EMBL" id="PSR32244.1"/>
    </source>
</evidence>
<keyword evidence="2" id="KW-0378">Hydrolase</keyword>
<sequence length="275" mass="30829">MQQLDRIFSHIADNFSGTFTVYAEHFKTGEVIAFGNSHPMETASTIKLPILITAMQKIHEGHLHMEQLVPLLPDDYVTGSGVLQNLSLGTMLPIADVLMLMIIVSDNMATNMILRLIGLDAINRLMQDLGARNTVIRKRIDFRIPPPIGLSTPKDMVHLLKGIYHRQLVSPAASKWMWDVLTRQQYNTILTRNMPYTLLNSETDDPPQVIIGSKSGSVEGVRNDVGIVTTPWGDYAIAIMSEACQDLRFHMDNEAHRVLPEVALQVFQHFCPQTS</sequence>
<dbReference type="GO" id="GO:0030655">
    <property type="term" value="P:beta-lactam antibiotic catabolic process"/>
    <property type="evidence" value="ECO:0007669"/>
    <property type="project" value="InterPro"/>
</dbReference>
<dbReference type="EMBL" id="PXYW01000047">
    <property type="protein sequence ID" value="PSR32244.1"/>
    <property type="molecule type" value="Genomic_DNA"/>
</dbReference>
<dbReference type="GO" id="GO:0008800">
    <property type="term" value="F:beta-lactamase activity"/>
    <property type="evidence" value="ECO:0007669"/>
    <property type="project" value="InterPro"/>
</dbReference>
<organism evidence="2 3">
    <name type="scientific">Sulfobacillus benefaciens</name>
    <dbReference type="NCBI Taxonomy" id="453960"/>
    <lineage>
        <taxon>Bacteria</taxon>
        <taxon>Bacillati</taxon>
        <taxon>Bacillota</taxon>
        <taxon>Clostridia</taxon>
        <taxon>Eubacteriales</taxon>
        <taxon>Clostridiales Family XVII. Incertae Sedis</taxon>
        <taxon>Sulfobacillus</taxon>
    </lineage>
</organism>
<accession>A0A2T2XCK5</accession>
<dbReference type="InterPro" id="IPR012338">
    <property type="entry name" value="Beta-lactam/transpept-like"/>
</dbReference>
<evidence type="ECO:0000313" key="3">
    <source>
        <dbReference type="Proteomes" id="UP000242972"/>
    </source>
</evidence>
<dbReference type="SUPFAM" id="SSF56601">
    <property type="entry name" value="beta-lactamase/transpeptidase-like"/>
    <property type="match status" value="1"/>
</dbReference>
<comment type="caution">
    <text evidence="2">The sequence shown here is derived from an EMBL/GenBank/DDBJ whole genome shotgun (WGS) entry which is preliminary data.</text>
</comment>
<dbReference type="AlphaFoldDB" id="A0A2T2XCK5"/>
<feature type="domain" description="Beta-lactamase class A catalytic" evidence="1">
    <location>
        <begin position="21"/>
        <end position="240"/>
    </location>
</feature>
<dbReference type="Proteomes" id="UP000242972">
    <property type="component" value="Unassembled WGS sequence"/>
</dbReference>
<name>A0A2T2XCK5_9FIRM</name>
<dbReference type="InterPro" id="IPR000871">
    <property type="entry name" value="Beta-lactam_class-A"/>
</dbReference>
<gene>
    <name evidence="2" type="ORF">C7B46_15155</name>
</gene>
<dbReference type="Gene3D" id="3.40.710.10">
    <property type="entry name" value="DD-peptidase/beta-lactamase superfamily"/>
    <property type="match status" value="2"/>
</dbReference>